<dbReference type="GO" id="GO:0005615">
    <property type="term" value="C:extracellular space"/>
    <property type="evidence" value="ECO:0007669"/>
    <property type="project" value="InterPro"/>
</dbReference>
<dbReference type="SMART" id="SM01360">
    <property type="entry name" value="A2M"/>
    <property type="match status" value="1"/>
</dbReference>
<dbReference type="InterPro" id="IPR008930">
    <property type="entry name" value="Terpenoid_cyclase/PrenylTrfase"/>
</dbReference>
<dbReference type="Gene3D" id="2.60.40.1930">
    <property type="match status" value="1"/>
</dbReference>
<dbReference type="Pfam" id="PF07703">
    <property type="entry name" value="A2M_BRD"/>
    <property type="match status" value="1"/>
</dbReference>
<organism evidence="5 6">
    <name type="scientific">Parabacteroides johnsonii DSM 18315</name>
    <dbReference type="NCBI Taxonomy" id="537006"/>
    <lineage>
        <taxon>Bacteria</taxon>
        <taxon>Pseudomonadati</taxon>
        <taxon>Bacteroidota</taxon>
        <taxon>Bacteroidia</taxon>
        <taxon>Bacteroidales</taxon>
        <taxon>Tannerellaceae</taxon>
        <taxon>Parabacteroides</taxon>
    </lineage>
</organism>
<sequence>MEMFIFADSLFVEVVILNAGNMVKYLYYLCVCCLSLLVCGCEGKGESEELPFSPYVEAFTSGTISRYTPVYLIFNQEIAADRMKPEQLHDLVRIKPETAGEWAFENNRTIVFKPTKSFERDTRYEVKADLSEWFDTERKDKYFTFRFSTQPLLLRANLQSVDINRKNENGYDIVCSVFTPDKEMPETVESLVRFSEKADATWQHSPDGKRHEVFIPNIQAGTDAARAFKLSVAPNKLKVPEEELLSVDIPELNDFAVYEVEYVAEPERYVEVTFTKLLDAAQNMQGLAWIDGNKSETVNVEGNKLRLYPDAGSKGALNVHLSQNIRSKNGLNLKESIVRQIVVSDEKPEVRFIGNGVIIPQSTQLTVPFQAVYLRGVVVRVIKIFEQNIGQFLQVNDLEGTSDLMRVGRLIARKTIFLDEDATQELSRWNTYAIDLKELIDPEPGAIYRVELSFNRDLSVYPCEDLVKKSKEQLLADDEIKFKEESSRFDGGGYYYYNGDFDWSDYDYSKRGDPCSNSYYYNTTVGKNVLATNLGLLAMAGEDNDMTVLVHNILSTHPEKGVEVVAYNYQRQELASGMTDDKGQVRFSLKNGKPFYLTASLGQQRSYLRVDDGSALSLSSFDVSGEVVQKGIKGFIYGDRGVWRPGDTLHLGFMLNDRSRMLPANHPVIMELYNPLGQLYLRKTQTKGEAGLYVFDMPTEPDAPTGAWNVNVNVGGVTFTKRLRIETIKPNRLKISLTMPPKKLLRGEPLDAAMHVEWLQGATARNLKYDIQGTFISTPTTFSGYKKFYFDDPSKIFNSEESKVISGTTDAAGNAIIKARFEIGASAPGMLLASFVTRVYEESGDFSIDANRASYSPYRRYAGIKSPQQDGEPLKTGTEYKYEVASVDYLGQAVANTELEVRVYKVHWYWWWSSDNGNLANYVSNSYNKPVKTFTIRTGTNGTASFNLKYADADWGTYFISVKDKESKHSTGVMNYFDWPYSEGRRDADGSPSANMLTFKTDKDTYAPGEQIVVTFPSVKGSRAIISIENGTRVLSTTEHMCNDRQTTVKLDVTPDMQPNAYLYITLLQPHGVTKNDLPIRMYGVVPFTVTSPESHLAPVVRMADEIKPEAPYHVTVSEKNGREMAYTLAIVDEGLLDLTRFRTPDPWQAFNAREALGVNTWDLYNYVVGAYGGRIEQLFSIGGDDALNKGPKAIVNRFKPVVQFAGPFLLKKGEKRQHTYKMPNYNGRVRVMVVAGNGEAYGNTEKSVLVRKPVMLLGTLPRVIGIGEEMVVPATVFATEKGVGDVQVTIACSGNMEIVGEASRTLHFEAVGDKSAQFRIRVKDTPGAGHVRITAISGGEKSVYETDIEIRSVRRPQVKVTPVTLEAGKSWKGTVGLPGVEGTNSLMLEMSDVQPVNLSTRLSYLLGYPHGCVEQITSKAFPQLYLSGFASLTLEQEQLTERAVKEVIRRLRSYQTVDGSFSYWPGGTSSNAWGTVYATHFLLEAEKKGYLVPEGMKRDVLNDLSRIARNWKPETSYWAESEEMTQAYRLFVLALGQTAEVGAMNRLKESKALAPMSRYLLAAGYALVGRPDVSKELVAKTTVLTTAYSEYDRTFGSDLRDNSIRLMTLCLLDGGKEAALLANEISKTLASDDWLSTQSTAFSLVALSDYMKKYKVSGSMDFSYTLGGKTEKVSTTRNIWTETLLDKAASSVSLELKNTGKSTLFARLVTEGIPAEGKEKAYANGLTLAVSYMDHDGHPVNASTLQQGTNFTAVVTIANPSPRGYSHLVLTEVFPAGWEILNTRFLTGGTADNRAAGVNYQDIRDDRAYSYIDYLPAGKQVTVRINLCAVYPGRFYLPPVYCEAMYDHLVRANTEGEMVTVE</sequence>
<dbReference type="PANTHER" id="PTHR40094">
    <property type="entry name" value="ALPHA-2-MACROGLOBULIN HOMOLOG"/>
    <property type="match status" value="1"/>
</dbReference>
<dbReference type="InterPro" id="IPR021868">
    <property type="entry name" value="Alpha_2_Macroglob_MG3"/>
</dbReference>
<name>B7B9E4_9BACT</name>
<dbReference type="Proteomes" id="UP000005510">
    <property type="component" value="Unassembled WGS sequence"/>
</dbReference>
<dbReference type="SMART" id="SM01359">
    <property type="entry name" value="A2M_N_2"/>
    <property type="match status" value="1"/>
</dbReference>
<dbReference type="Pfam" id="PF17972">
    <property type="entry name" value="bMG5"/>
    <property type="match status" value="1"/>
</dbReference>
<evidence type="ECO:0000313" key="6">
    <source>
        <dbReference type="Proteomes" id="UP000005510"/>
    </source>
</evidence>
<reference evidence="5 6" key="1">
    <citation type="submission" date="2008-10" db="EMBL/GenBank/DDBJ databases">
        <title>Draft genome sequence of Parabacteroides johnsonii (DSM 18315).</title>
        <authorList>
            <person name="Sudarsanam P."/>
            <person name="Ley R."/>
            <person name="Guruge J."/>
            <person name="Turnbaugh P.J."/>
            <person name="Mahowald M."/>
            <person name="Liep D."/>
            <person name="Gordon J."/>
        </authorList>
    </citation>
    <scope>NUCLEOTIDE SEQUENCE [LARGE SCALE GENOMIC DNA]</scope>
    <source>
        <strain evidence="5 6">DSM 18315</strain>
    </source>
</reference>
<dbReference type="InterPro" id="IPR041462">
    <property type="entry name" value="Bact_A2M_MG6"/>
</dbReference>
<dbReference type="InterPro" id="IPR041203">
    <property type="entry name" value="Bact_A2M_MG5"/>
</dbReference>
<accession>B7B9E4</accession>
<dbReference type="Pfam" id="PF17962">
    <property type="entry name" value="bMG6"/>
    <property type="match status" value="1"/>
</dbReference>
<dbReference type="Gene3D" id="1.50.10.20">
    <property type="match status" value="1"/>
</dbReference>
<reference evidence="5 6" key="2">
    <citation type="submission" date="2008-10" db="EMBL/GenBank/DDBJ databases">
        <authorList>
            <person name="Fulton L."/>
            <person name="Clifton S."/>
            <person name="Fulton B."/>
            <person name="Xu J."/>
            <person name="Minx P."/>
            <person name="Pepin K.H."/>
            <person name="Johnson M."/>
            <person name="Bhonagiri V."/>
            <person name="Nash W.E."/>
            <person name="Mardis E.R."/>
            <person name="Wilson R.K."/>
        </authorList>
    </citation>
    <scope>NUCLEOTIDE SEQUENCE [LARGE SCALE GENOMIC DNA]</scope>
    <source>
        <strain evidence="5 6">DSM 18315</strain>
    </source>
</reference>
<dbReference type="SMART" id="SM01419">
    <property type="entry name" value="Thiol-ester_cl"/>
    <property type="match status" value="1"/>
</dbReference>
<evidence type="ECO:0000256" key="1">
    <source>
        <dbReference type="ARBA" id="ARBA00010556"/>
    </source>
</evidence>
<dbReference type="Pfam" id="PF01835">
    <property type="entry name" value="MG2"/>
    <property type="match status" value="1"/>
</dbReference>
<gene>
    <name evidence="5" type="ORF">PRABACTJOHN_01647</name>
</gene>
<comment type="similarity">
    <text evidence="1">Belongs to the protease inhibitor I39 (alpha-2-macroglobulin) family. Bacterial alpha-2-macroglobulin subfamily.</text>
</comment>
<evidence type="ECO:0000313" key="5">
    <source>
        <dbReference type="EMBL" id="EEC96951.1"/>
    </source>
</evidence>
<dbReference type="InterPro" id="IPR041246">
    <property type="entry name" value="Bact_MG10"/>
</dbReference>
<dbReference type="Pfam" id="PF00207">
    <property type="entry name" value="A2M"/>
    <property type="match status" value="1"/>
</dbReference>
<dbReference type="InterPro" id="IPR047565">
    <property type="entry name" value="Alpha-macroglob_thiol-ester_cl"/>
</dbReference>
<evidence type="ECO:0000256" key="2">
    <source>
        <dbReference type="ARBA" id="ARBA00022729"/>
    </source>
</evidence>
<dbReference type="InterPro" id="IPR011626">
    <property type="entry name" value="Alpha-macroglobulin_TED"/>
</dbReference>
<evidence type="ECO:0000259" key="4">
    <source>
        <dbReference type="SMART" id="SM01360"/>
    </source>
</evidence>
<feature type="domain" description="Alpha-2-macroglobulin bait region" evidence="3">
    <location>
        <begin position="997"/>
        <end position="1139"/>
    </location>
</feature>
<dbReference type="Pfam" id="PF11974">
    <property type="entry name" value="bMG3"/>
    <property type="match status" value="1"/>
</dbReference>
<keyword evidence="2" id="KW-0732">Signal</keyword>
<dbReference type="Gene3D" id="2.60.40.3710">
    <property type="match status" value="1"/>
</dbReference>
<dbReference type="Pfam" id="PF17973">
    <property type="entry name" value="bMG10"/>
    <property type="match status" value="1"/>
</dbReference>
<feature type="domain" description="Alpha-2-macroglobulin" evidence="4">
    <location>
        <begin position="1202"/>
        <end position="1291"/>
    </location>
</feature>
<dbReference type="STRING" id="537006.PRABACTJOHN_01647"/>
<protein>
    <submittedName>
        <fullName evidence="5">Alpha-2-macroglobulin family protein</fullName>
    </submittedName>
</protein>
<dbReference type="Pfam" id="PF07678">
    <property type="entry name" value="TED_complement"/>
    <property type="match status" value="1"/>
</dbReference>
<proteinExistence type="inferred from homology"/>
<dbReference type="InterPro" id="IPR002890">
    <property type="entry name" value="MG2"/>
</dbReference>
<dbReference type="InterPro" id="IPR051802">
    <property type="entry name" value="YfhM-like"/>
</dbReference>
<dbReference type="InterPro" id="IPR011625">
    <property type="entry name" value="A2M_N_BRD"/>
</dbReference>
<dbReference type="InterPro" id="IPR001599">
    <property type="entry name" value="Macroglobln_a2"/>
</dbReference>
<comment type="caution">
    <text evidence="5">The sequence shown here is derived from an EMBL/GenBank/DDBJ whole genome shotgun (WGS) entry which is preliminary data.</text>
</comment>
<dbReference type="HOGENOM" id="CLU_000965_2_1_10"/>
<evidence type="ECO:0000259" key="3">
    <source>
        <dbReference type="SMART" id="SM01359"/>
    </source>
</evidence>
<dbReference type="EMBL" id="ABYH01000171">
    <property type="protein sequence ID" value="EEC96951.1"/>
    <property type="molecule type" value="Genomic_DNA"/>
</dbReference>
<dbReference type="CDD" id="cd02891">
    <property type="entry name" value="A2M_like"/>
    <property type="match status" value="1"/>
</dbReference>
<dbReference type="PANTHER" id="PTHR40094:SF1">
    <property type="entry name" value="UBIQUITIN DOMAIN-CONTAINING PROTEIN"/>
    <property type="match status" value="1"/>
</dbReference>
<dbReference type="SUPFAM" id="SSF48239">
    <property type="entry name" value="Terpenoid cyclases/Protein prenyltransferases"/>
    <property type="match status" value="1"/>
</dbReference>
<dbReference type="GO" id="GO:0004866">
    <property type="term" value="F:endopeptidase inhibitor activity"/>
    <property type="evidence" value="ECO:0007669"/>
    <property type="project" value="InterPro"/>
</dbReference>